<sequence>MSNLLTEKDQKRVIEALTKWKDDVQDKAEAKRWKAIKHPITLAEALNRLTKADLDKLRKELDLQGVSSLKKGELVLVLQDEIMAGLEEMCKKLDKERFSLLGELVRNNGLIEAPSLEDYQYQYFNDSSIAMTGTLKGKKVLVMPQEIVDRIAALQDEGIEAVIDRNTEYIHLTKGLLFYYGTLTYPALKELLDKHLNAIVPGSDYLPVMIHAASYYREFVLEDRYISSTRVRDPEKVLLEHEVRSNVPYNAFTRSQLLKAAEPGYVERSQSYTTLVYYLHTEFEMTKEEADSIVSKCAFIAKSSEGMNEVMEFLESVLEVDSMETFQELADRVVTLVNNTRKWDLKGYAPLELREKRTEKPSSIQSGKKTGRNEPCHCGSGKKYKKCCGR</sequence>
<dbReference type="Pfam" id="PF02810">
    <property type="entry name" value="SEC-C"/>
    <property type="match status" value="1"/>
</dbReference>
<dbReference type="AlphaFoldDB" id="A0A0M2STJ4"/>
<accession>A0A0M2STJ4</accession>
<evidence type="ECO:0000313" key="2">
    <source>
        <dbReference type="EMBL" id="KKK37448.1"/>
    </source>
</evidence>
<evidence type="ECO:0008006" key="4">
    <source>
        <dbReference type="Google" id="ProtNLM"/>
    </source>
</evidence>
<dbReference type="OrthoDB" id="9814022at2"/>
<proteinExistence type="predicted"/>
<organism evidence="2 3">
    <name type="scientific">Mesobacillus campisalis</name>
    <dbReference type="NCBI Taxonomy" id="1408103"/>
    <lineage>
        <taxon>Bacteria</taxon>
        <taxon>Bacillati</taxon>
        <taxon>Bacillota</taxon>
        <taxon>Bacilli</taxon>
        <taxon>Bacillales</taxon>
        <taxon>Bacillaceae</taxon>
        <taxon>Mesobacillus</taxon>
    </lineage>
</organism>
<dbReference type="PANTHER" id="PTHR33747">
    <property type="entry name" value="UPF0225 PROTEIN SCO1677"/>
    <property type="match status" value="1"/>
</dbReference>
<dbReference type="Proteomes" id="UP000034166">
    <property type="component" value="Unassembled WGS sequence"/>
</dbReference>
<keyword evidence="3" id="KW-1185">Reference proteome</keyword>
<dbReference type="RefSeq" id="WP_046524291.1">
    <property type="nucleotide sequence ID" value="NZ_LAYY01000014.1"/>
</dbReference>
<dbReference type="PANTHER" id="PTHR33747:SF1">
    <property type="entry name" value="ADENYLATE CYCLASE-ASSOCIATED CAP C-TERMINAL DOMAIN-CONTAINING PROTEIN"/>
    <property type="match status" value="1"/>
</dbReference>
<feature type="region of interest" description="Disordered" evidence="1">
    <location>
        <begin position="356"/>
        <end position="380"/>
    </location>
</feature>
<evidence type="ECO:0000313" key="3">
    <source>
        <dbReference type="Proteomes" id="UP000034166"/>
    </source>
</evidence>
<dbReference type="Gene3D" id="3.10.450.50">
    <property type="match status" value="1"/>
</dbReference>
<name>A0A0M2STJ4_9BACI</name>
<dbReference type="SUPFAM" id="SSF103642">
    <property type="entry name" value="Sec-C motif"/>
    <property type="match status" value="1"/>
</dbReference>
<evidence type="ECO:0000256" key="1">
    <source>
        <dbReference type="SAM" id="MobiDB-lite"/>
    </source>
</evidence>
<dbReference type="InterPro" id="IPR004027">
    <property type="entry name" value="SEC_C_motif"/>
</dbReference>
<dbReference type="EMBL" id="LAYY01000014">
    <property type="protein sequence ID" value="KKK37448.1"/>
    <property type="molecule type" value="Genomic_DNA"/>
</dbReference>
<comment type="caution">
    <text evidence="2">The sequence shown here is derived from an EMBL/GenBank/DDBJ whole genome shotgun (WGS) entry which is preliminary data.</text>
</comment>
<protein>
    <recommendedName>
        <fullName evidence="4">Zinc chelation protein SecC</fullName>
    </recommendedName>
</protein>
<reference evidence="2 3" key="1">
    <citation type="submission" date="2015-04" db="EMBL/GenBank/DDBJ databases">
        <title>Taxonomic description and genome sequence of Bacillus campisalis sp. nov., a novel member of the genus Bacillus isolated from solar saltern.</title>
        <authorList>
            <person name="Mathan Kumar R."/>
            <person name="Kaur G."/>
            <person name="Kumar A."/>
            <person name="Singh N.K."/>
            <person name="Kaur N."/>
            <person name="Kumar N."/>
            <person name="Mayilraj S."/>
        </authorList>
    </citation>
    <scope>NUCLEOTIDE SEQUENCE [LARGE SCALE GENOMIC DNA]</scope>
    <source>
        <strain evidence="2 3">SA2-6</strain>
    </source>
</reference>
<gene>
    <name evidence="2" type="ORF">WQ57_13415</name>
</gene>
<dbReference type="PATRIC" id="fig|1408103.3.peg.3010"/>